<evidence type="ECO:0000256" key="5">
    <source>
        <dbReference type="ARBA" id="ARBA00023136"/>
    </source>
</evidence>
<feature type="transmembrane region" description="Helical" evidence="7">
    <location>
        <begin position="20"/>
        <end position="43"/>
    </location>
</feature>
<dbReference type="AlphaFoldDB" id="A0A8J3ZRL9"/>
<gene>
    <name evidence="9" type="ORF">Voc01_041460</name>
</gene>
<dbReference type="Proteomes" id="UP000635606">
    <property type="component" value="Unassembled WGS sequence"/>
</dbReference>
<dbReference type="EMBL" id="BOPH01000058">
    <property type="protein sequence ID" value="GIJ69229.1"/>
    <property type="molecule type" value="Genomic_DNA"/>
</dbReference>
<keyword evidence="5 7" id="KW-0472">Membrane</keyword>
<protein>
    <recommendedName>
        <fullName evidence="8">Cardiolipin synthase N-terminal domain-containing protein</fullName>
    </recommendedName>
</protein>
<evidence type="ECO:0000256" key="1">
    <source>
        <dbReference type="ARBA" id="ARBA00004651"/>
    </source>
</evidence>
<feature type="transmembrane region" description="Helical" evidence="7">
    <location>
        <begin position="55"/>
        <end position="75"/>
    </location>
</feature>
<reference evidence="9" key="1">
    <citation type="submission" date="2021-01" db="EMBL/GenBank/DDBJ databases">
        <title>Whole genome shotgun sequence of Virgisporangium ochraceum NBRC 16418.</title>
        <authorList>
            <person name="Komaki H."/>
            <person name="Tamura T."/>
        </authorList>
    </citation>
    <scope>NUCLEOTIDE SEQUENCE</scope>
    <source>
        <strain evidence="9">NBRC 16418</strain>
    </source>
</reference>
<evidence type="ECO:0000256" key="4">
    <source>
        <dbReference type="ARBA" id="ARBA00022989"/>
    </source>
</evidence>
<feature type="compositionally biased region" description="Basic and acidic residues" evidence="6">
    <location>
        <begin position="121"/>
        <end position="141"/>
    </location>
</feature>
<sequence length="141" mass="15529">MTPVTASHYPTSPRYVIIGHMLRLLPLLLILAFTVYALIDCLARDEEEIRALPKVIWVLIILLFTPLGPIAWFLAGRAPRASAQTAPGGAPDDVVGGYSLGAPGSSAGRSGRPLAPDDDPEFLRRLDEQQRKQRRDETEER</sequence>
<comment type="subcellular location">
    <subcellularLocation>
        <location evidence="1">Cell membrane</location>
        <topology evidence="1">Multi-pass membrane protein</topology>
    </subcellularLocation>
</comment>
<proteinExistence type="predicted"/>
<dbReference type="Pfam" id="PF13396">
    <property type="entry name" value="PLDc_N"/>
    <property type="match status" value="1"/>
</dbReference>
<evidence type="ECO:0000313" key="9">
    <source>
        <dbReference type="EMBL" id="GIJ69229.1"/>
    </source>
</evidence>
<keyword evidence="2" id="KW-1003">Cell membrane</keyword>
<dbReference type="InterPro" id="IPR027379">
    <property type="entry name" value="CLS_N"/>
</dbReference>
<evidence type="ECO:0000313" key="10">
    <source>
        <dbReference type="Proteomes" id="UP000635606"/>
    </source>
</evidence>
<keyword evidence="4 7" id="KW-1133">Transmembrane helix</keyword>
<keyword evidence="10" id="KW-1185">Reference proteome</keyword>
<feature type="domain" description="Cardiolipin synthase N-terminal" evidence="8">
    <location>
        <begin position="32"/>
        <end position="77"/>
    </location>
</feature>
<evidence type="ECO:0000256" key="6">
    <source>
        <dbReference type="SAM" id="MobiDB-lite"/>
    </source>
</evidence>
<name>A0A8J3ZRL9_9ACTN</name>
<feature type="compositionally biased region" description="Low complexity" evidence="6">
    <location>
        <begin position="100"/>
        <end position="114"/>
    </location>
</feature>
<evidence type="ECO:0000259" key="8">
    <source>
        <dbReference type="Pfam" id="PF13396"/>
    </source>
</evidence>
<organism evidence="9 10">
    <name type="scientific">Virgisporangium ochraceum</name>
    <dbReference type="NCBI Taxonomy" id="65505"/>
    <lineage>
        <taxon>Bacteria</taxon>
        <taxon>Bacillati</taxon>
        <taxon>Actinomycetota</taxon>
        <taxon>Actinomycetes</taxon>
        <taxon>Micromonosporales</taxon>
        <taxon>Micromonosporaceae</taxon>
        <taxon>Virgisporangium</taxon>
    </lineage>
</organism>
<comment type="caution">
    <text evidence="9">The sequence shown here is derived from an EMBL/GenBank/DDBJ whole genome shotgun (WGS) entry which is preliminary data.</text>
</comment>
<accession>A0A8J3ZRL9</accession>
<evidence type="ECO:0000256" key="2">
    <source>
        <dbReference type="ARBA" id="ARBA00022475"/>
    </source>
</evidence>
<evidence type="ECO:0000256" key="3">
    <source>
        <dbReference type="ARBA" id="ARBA00022692"/>
    </source>
</evidence>
<evidence type="ECO:0000256" key="7">
    <source>
        <dbReference type="SAM" id="Phobius"/>
    </source>
</evidence>
<feature type="region of interest" description="Disordered" evidence="6">
    <location>
        <begin position="82"/>
        <end position="141"/>
    </location>
</feature>
<keyword evidence="3 7" id="KW-0812">Transmembrane</keyword>
<dbReference type="GO" id="GO:0005886">
    <property type="term" value="C:plasma membrane"/>
    <property type="evidence" value="ECO:0007669"/>
    <property type="project" value="UniProtKB-SubCell"/>
</dbReference>